<name>A0A075R3H0_BRELA</name>
<proteinExistence type="predicted"/>
<dbReference type="RefSeq" id="WP_041752551.1">
    <property type="nucleotide sequence ID" value="NZ_CP007806.1"/>
</dbReference>
<organism evidence="1 2">
    <name type="scientific">Brevibacillus laterosporus LMG 15441</name>
    <dbReference type="NCBI Taxonomy" id="1042163"/>
    <lineage>
        <taxon>Bacteria</taxon>
        <taxon>Bacillati</taxon>
        <taxon>Bacillota</taxon>
        <taxon>Bacilli</taxon>
        <taxon>Bacillales</taxon>
        <taxon>Paenibacillaceae</taxon>
        <taxon>Brevibacillus</taxon>
    </lineage>
</organism>
<evidence type="ECO:0000313" key="2">
    <source>
        <dbReference type="Proteomes" id="UP000005850"/>
    </source>
</evidence>
<dbReference type="HOGENOM" id="CLU_2509609_0_0_9"/>
<evidence type="ECO:0000313" key="1">
    <source>
        <dbReference type="EMBL" id="AIG26394.1"/>
    </source>
</evidence>
<sequence>MQKLEKCIQCGFRYVTEKAKQNYFAEGLTGEPQTCLHCLGEKTGKVMNASGNLVFPHEVESSNKQLYIPKTVIEGCRPCMKRRGFLYK</sequence>
<dbReference type="EMBL" id="CP007806">
    <property type="protein sequence ID" value="AIG26394.1"/>
    <property type="molecule type" value="Genomic_DNA"/>
</dbReference>
<protein>
    <submittedName>
        <fullName evidence="1">Uncharacterized protein</fullName>
    </submittedName>
</protein>
<accession>A0A075R3H0</accession>
<dbReference type="KEGG" id="blr:BRLA_c020730"/>
<keyword evidence="2" id="KW-1185">Reference proteome</keyword>
<reference evidence="1 2" key="1">
    <citation type="journal article" date="2011" name="J. Bacteriol.">
        <title>Genome sequence of Brevibacillus laterosporus LMG 15441, a pathogen of invertebrates.</title>
        <authorList>
            <person name="Djukic M."/>
            <person name="Poehlein A."/>
            <person name="Thurmer A."/>
            <person name="Daniel R."/>
        </authorList>
    </citation>
    <scope>NUCLEOTIDE SEQUENCE [LARGE SCALE GENOMIC DNA]</scope>
    <source>
        <strain evidence="1 2">LMG 15441</strain>
    </source>
</reference>
<gene>
    <name evidence="1" type="ORF">BRLA_c020730</name>
</gene>
<dbReference type="STRING" id="1042163.BRLA_c020730"/>
<dbReference type="AlphaFoldDB" id="A0A075R3H0"/>
<dbReference type="Proteomes" id="UP000005850">
    <property type="component" value="Chromosome"/>
</dbReference>
<dbReference type="eggNOG" id="ENOG50348XN">
    <property type="taxonomic scope" value="Bacteria"/>
</dbReference>